<accession>A0A0Q3IX35</accession>
<reference evidence="3" key="3">
    <citation type="submission" date="2018-08" db="UniProtKB">
        <authorList>
            <consortium name="EnsemblPlants"/>
        </authorList>
    </citation>
    <scope>IDENTIFICATION</scope>
    <source>
        <strain evidence="3">cv. Bd21</strain>
    </source>
</reference>
<dbReference type="AlphaFoldDB" id="A0A0Q3IX35"/>
<evidence type="ECO:0000313" key="3">
    <source>
        <dbReference type="EnsemblPlants" id="KQJ90624"/>
    </source>
</evidence>
<proteinExistence type="predicted"/>
<dbReference type="EMBL" id="CM000883">
    <property type="protein sequence ID" value="KQJ90624.1"/>
    <property type="molecule type" value="Genomic_DNA"/>
</dbReference>
<protein>
    <submittedName>
        <fullName evidence="2 3">Uncharacterized protein</fullName>
    </submittedName>
</protein>
<dbReference type="Gramene" id="KQJ90624">
    <property type="protein sequence ID" value="KQJ90624"/>
    <property type="gene ID" value="BRADI_4g32901v3"/>
</dbReference>
<reference evidence="2 3" key="1">
    <citation type="journal article" date="2010" name="Nature">
        <title>Genome sequencing and analysis of the model grass Brachypodium distachyon.</title>
        <authorList>
            <consortium name="International Brachypodium Initiative"/>
        </authorList>
    </citation>
    <scope>NUCLEOTIDE SEQUENCE [LARGE SCALE GENOMIC DNA]</scope>
    <source>
        <strain evidence="2 3">Bd21</strain>
    </source>
</reference>
<dbReference type="InParanoid" id="A0A0Q3IX35"/>
<reference evidence="2" key="2">
    <citation type="submission" date="2017-06" db="EMBL/GenBank/DDBJ databases">
        <title>WGS assembly of Brachypodium distachyon.</title>
        <authorList>
            <consortium name="The International Brachypodium Initiative"/>
            <person name="Lucas S."/>
            <person name="Harmon-Smith M."/>
            <person name="Lail K."/>
            <person name="Tice H."/>
            <person name="Grimwood J."/>
            <person name="Bruce D."/>
            <person name="Barry K."/>
            <person name="Shu S."/>
            <person name="Lindquist E."/>
            <person name="Wang M."/>
            <person name="Pitluck S."/>
            <person name="Vogel J.P."/>
            <person name="Garvin D.F."/>
            <person name="Mockler T.C."/>
            <person name="Schmutz J."/>
            <person name="Rokhsar D."/>
            <person name="Bevan M.W."/>
        </authorList>
    </citation>
    <scope>NUCLEOTIDE SEQUENCE</scope>
    <source>
        <strain evidence="2">Bd21</strain>
    </source>
</reference>
<evidence type="ECO:0000313" key="2">
    <source>
        <dbReference type="EMBL" id="KQJ90624.1"/>
    </source>
</evidence>
<evidence type="ECO:0000256" key="1">
    <source>
        <dbReference type="SAM" id="MobiDB-lite"/>
    </source>
</evidence>
<dbReference type="EnsemblPlants" id="KQJ90624">
    <property type="protein sequence ID" value="KQJ90624"/>
    <property type="gene ID" value="BRADI_4g32901v3"/>
</dbReference>
<organism evidence="2">
    <name type="scientific">Brachypodium distachyon</name>
    <name type="common">Purple false brome</name>
    <name type="synonym">Trachynia distachya</name>
    <dbReference type="NCBI Taxonomy" id="15368"/>
    <lineage>
        <taxon>Eukaryota</taxon>
        <taxon>Viridiplantae</taxon>
        <taxon>Streptophyta</taxon>
        <taxon>Embryophyta</taxon>
        <taxon>Tracheophyta</taxon>
        <taxon>Spermatophyta</taxon>
        <taxon>Magnoliopsida</taxon>
        <taxon>Liliopsida</taxon>
        <taxon>Poales</taxon>
        <taxon>Poaceae</taxon>
        <taxon>BOP clade</taxon>
        <taxon>Pooideae</taxon>
        <taxon>Stipodae</taxon>
        <taxon>Brachypodieae</taxon>
        <taxon>Brachypodium</taxon>
    </lineage>
</organism>
<keyword evidence="4" id="KW-1185">Reference proteome</keyword>
<name>A0A0Q3IX35_BRADI</name>
<evidence type="ECO:0000313" key="4">
    <source>
        <dbReference type="Proteomes" id="UP000008810"/>
    </source>
</evidence>
<feature type="region of interest" description="Disordered" evidence="1">
    <location>
        <begin position="42"/>
        <end position="78"/>
    </location>
</feature>
<gene>
    <name evidence="2" type="ORF">BRADI_4g32901v3</name>
</gene>
<dbReference type="Proteomes" id="UP000008810">
    <property type="component" value="Chromosome 4"/>
</dbReference>
<sequence>MARAFVQVVGSPPPLPRRGAAWRVAPLLLLLGSSPRLHWFSPRSAHRRRGKGSRREEDGAGVGVPRRAADAGSGGGRAVADVCARPVRPRHHRALLSRLLLSLKTRRV</sequence>